<geneLocation type="plasmid" evidence="6 7">
    <name>pANSO36A</name>
</geneLocation>
<feature type="region of interest" description="Disordered" evidence="4">
    <location>
        <begin position="207"/>
        <end position="232"/>
    </location>
</feature>
<dbReference type="PANTHER" id="PTHR12302:SF3">
    <property type="entry name" value="SERINE_THREONINE-PROTEIN KINASE 31"/>
    <property type="match status" value="1"/>
</dbReference>
<keyword evidence="1" id="KW-0540">Nuclease</keyword>
<accession>A0ABM7ZBR2</accession>
<dbReference type="Pfam" id="PF00565">
    <property type="entry name" value="SNase"/>
    <property type="match status" value="1"/>
</dbReference>
<keyword evidence="3" id="KW-0378">Hydrolase</keyword>
<dbReference type="SMART" id="SM00318">
    <property type="entry name" value="SNc"/>
    <property type="match status" value="1"/>
</dbReference>
<evidence type="ECO:0000313" key="7">
    <source>
        <dbReference type="Proteomes" id="UP001055453"/>
    </source>
</evidence>
<dbReference type="Gene3D" id="3.40.190.10">
    <property type="entry name" value="Periplasmic binding protein-like II"/>
    <property type="match status" value="2"/>
</dbReference>
<dbReference type="PROSITE" id="PS50830">
    <property type="entry name" value="TNASE_3"/>
    <property type="match status" value="1"/>
</dbReference>
<dbReference type="InterPro" id="IPR035437">
    <property type="entry name" value="SNase_OB-fold_sf"/>
</dbReference>
<evidence type="ECO:0000256" key="3">
    <source>
        <dbReference type="ARBA" id="ARBA00022801"/>
    </source>
</evidence>
<dbReference type="PANTHER" id="PTHR12302">
    <property type="entry name" value="EBNA2 BINDING PROTEIN P100"/>
    <property type="match status" value="1"/>
</dbReference>
<dbReference type="InterPro" id="IPR016071">
    <property type="entry name" value="Staphylococal_nuclease_OB-fold"/>
</dbReference>
<reference evidence="6" key="1">
    <citation type="submission" date="2022-04" db="EMBL/GenBank/DDBJ databases">
        <title>Complete genome sequence of a cyanobacterium, Nostoc sp. SO-36, isolated in Antarctica.</title>
        <authorList>
            <person name="Kanesaki Y."/>
            <person name="Effendi D."/>
            <person name="Sakamoto T."/>
            <person name="Ohtani S."/>
            <person name="Awai K."/>
        </authorList>
    </citation>
    <scope>NUCLEOTIDE SEQUENCE</scope>
    <source>
        <strain evidence="6">SO-36</strain>
        <plasmid evidence="6">pANSO36A</plasmid>
    </source>
</reference>
<dbReference type="SUPFAM" id="SSF53850">
    <property type="entry name" value="Periplasmic binding protein-like II"/>
    <property type="match status" value="1"/>
</dbReference>
<keyword evidence="6" id="KW-0614">Plasmid</keyword>
<feature type="domain" description="TNase-like" evidence="5">
    <location>
        <begin position="652"/>
        <end position="796"/>
    </location>
</feature>
<evidence type="ECO:0000259" key="5">
    <source>
        <dbReference type="PROSITE" id="PS50830"/>
    </source>
</evidence>
<proteinExistence type="predicted"/>
<evidence type="ECO:0000256" key="4">
    <source>
        <dbReference type="SAM" id="MobiDB-lite"/>
    </source>
</evidence>
<dbReference type="InterPro" id="IPR011528">
    <property type="entry name" value="NERD"/>
</dbReference>
<dbReference type="Pfam" id="PF12974">
    <property type="entry name" value="Phosphonate-bd"/>
    <property type="match status" value="1"/>
</dbReference>
<sequence length="815" mass="91297">MKVLLPEETELQGFEKNLKTTLEQAKLAGYALMGFQFREALGSKLHEIDALVVMEPGVFVCLEAKGYKGKWTGSANERWFSDTQEIKAVGGNPYKQVERYSLVIKDKLQSRIFRDIKFWVNYFVVAPDETRFDVEGAAINTFQPGKSVSICHVSKIEQVLGSIRTNEEVAAKFNEVGIKKIISELIGISLEELEKIIIAQSPEPSISVETTPEQVTEPPPISVETTPEKVTEPTRTNKSILLTCLIGLGILVTTGGTWNYFWNKRPCETATETRINGICYKDISKKPIEEKKIEVTTLTIGILSNPSYYQELTNYLRSQFGNKVQIVIDGDESISYEEARKRMINKEWDIAFTLSPILSVAAKNNDYHFAARMFPNNPPYYQATLFTKSTSSIKSLNDLKTTNTIALGDFNSASSFYVPAYDLFGKSLRVDMGHRSKDIKDLVKTGKADIGAGAYEAVASDKDLKIIHLSKQIPGANVYLSSKLSESDRQIITKVLLNAPDNIRKKANYSGGEEHDYSQLIKISQRTEEILKCANFQRNPVNFYCSDSSPEPKPSISPDTSEILGRVNGWSRQTNEIETFKLSGKDNTVYQIIVPRKILNQISGASNPIALQGKEVKITNVAPQKAQGGMFELKITEPNQLNILEDIPKSSIQSNYQVKQVDDGDTITVTDVSNQEIRVRFACIDTAEVPHSDTEKNSNNPADTNQFLWGNKAKERLKTLIQKGGSQVQLNIVDTDFYGRKVAEVRLPDNTLTQQILVKEGLAMVYRKYLKNCPSAGIVEQAEDEAKQQGLNIWADSQFTAPWYWRSQKKSSKKS</sequence>
<protein>
    <recommendedName>
        <fullName evidence="5">TNase-like domain-containing protein</fullName>
    </recommendedName>
</protein>
<keyword evidence="7" id="KW-1185">Reference proteome</keyword>
<gene>
    <name evidence="6" type="ORF">ANSO36C_65190</name>
</gene>
<dbReference type="Pfam" id="PF08378">
    <property type="entry name" value="NERD"/>
    <property type="match status" value="1"/>
</dbReference>
<evidence type="ECO:0000256" key="1">
    <source>
        <dbReference type="ARBA" id="ARBA00022722"/>
    </source>
</evidence>
<evidence type="ECO:0000256" key="2">
    <source>
        <dbReference type="ARBA" id="ARBA00022759"/>
    </source>
</evidence>
<dbReference type="RefSeq" id="WP_251960619.1">
    <property type="nucleotide sequence ID" value="NZ_AP025733.1"/>
</dbReference>
<name>A0ABM7ZBR2_NOSCO</name>
<dbReference type="Gene3D" id="2.40.50.90">
    <property type="match status" value="1"/>
</dbReference>
<organism evidence="6 7">
    <name type="scientific">Nostoc cf. commune SO-36</name>
    <dbReference type="NCBI Taxonomy" id="449208"/>
    <lineage>
        <taxon>Bacteria</taxon>
        <taxon>Bacillati</taxon>
        <taxon>Cyanobacteriota</taxon>
        <taxon>Cyanophyceae</taxon>
        <taxon>Nostocales</taxon>
        <taxon>Nostocaceae</taxon>
        <taxon>Nostoc</taxon>
    </lineage>
</organism>
<keyword evidence="2" id="KW-0255">Endonuclease</keyword>
<dbReference type="EMBL" id="AP025733">
    <property type="protein sequence ID" value="BDI20717.1"/>
    <property type="molecule type" value="Genomic_DNA"/>
</dbReference>
<dbReference type="SUPFAM" id="SSF50199">
    <property type="entry name" value="Staphylococcal nuclease"/>
    <property type="match status" value="1"/>
</dbReference>
<dbReference type="Proteomes" id="UP001055453">
    <property type="component" value="Plasmid pANSO36A"/>
</dbReference>
<evidence type="ECO:0000313" key="6">
    <source>
        <dbReference type="EMBL" id="BDI20717.1"/>
    </source>
</evidence>